<reference evidence="8" key="1">
    <citation type="journal article" date="2021" name="Curr. Microbiol.">
        <title>Complete genome of nocamycin-producing strain Saccharothrix syringae NRRL B-16468 reveals the biosynthetic potential for secondary metabolites.</title>
        <authorList>
            <person name="Mo X."/>
            <person name="Yang S."/>
        </authorList>
    </citation>
    <scope>NUCLEOTIDE SEQUENCE [LARGE SCALE GENOMIC DNA]</scope>
    <source>
        <strain evidence="8">ATCC 51364 / DSM 43886 / JCM 6844 / KCTC 9398 / NBRC 14523 / NRRL B-16468 / INA 2240</strain>
    </source>
</reference>
<sequence>MNNPLPRAARVATFTYFTLNGFAVGLWVVHIPNVERATGISHSTLGALLLLLGGAAFVGMQVAGPLADRLGQRRLLPAAGVLLGVAVCTPGLASSWWTLALSLLFFGFGNGTIDVAMNSHAVVVERAYPRPIMASFHAMWSVGGALAALVGAGTLAAGVPTAVSLTACGAGCAVVSLLAARFVIDGRPEPGTGAAGTSAAPSVRPSRKLVWLLGAIAFALMLAEGVANDWAALHSRDVLGTSTSTAAFAYGAFAVAMTAGRFATDRVAALIGPVAIVRYGAALAAAGLTLVVVAPWLPLALVGWALFGLGLSGGVPQLFSAAGNLDTRASGALMARVVGLGYVGLLAGPALIGGLTHWIPLNVAFAVPVVLCVLAAVFADVLAPRPAPAEEPVG</sequence>
<dbReference type="InterPro" id="IPR020846">
    <property type="entry name" value="MFS_dom"/>
</dbReference>
<feature type="transmembrane region" description="Helical" evidence="5">
    <location>
        <begin position="247"/>
        <end position="264"/>
    </location>
</feature>
<dbReference type="KEGG" id="ssyi:EKG83_19710"/>
<feature type="transmembrane region" description="Helical" evidence="5">
    <location>
        <begin position="276"/>
        <end position="297"/>
    </location>
</feature>
<feature type="transmembrane region" description="Helical" evidence="5">
    <location>
        <begin position="12"/>
        <end position="31"/>
    </location>
</feature>
<evidence type="ECO:0000256" key="3">
    <source>
        <dbReference type="ARBA" id="ARBA00022989"/>
    </source>
</evidence>
<keyword evidence="4 5" id="KW-0472">Membrane</keyword>
<proteinExistence type="predicted"/>
<evidence type="ECO:0000259" key="6">
    <source>
        <dbReference type="PROSITE" id="PS50850"/>
    </source>
</evidence>
<feature type="transmembrane region" description="Helical" evidence="5">
    <location>
        <begin position="337"/>
        <end position="359"/>
    </location>
</feature>
<dbReference type="PROSITE" id="PS50850">
    <property type="entry name" value="MFS"/>
    <property type="match status" value="1"/>
</dbReference>
<feature type="transmembrane region" description="Helical" evidence="5">
    <location>
        <begin position="43"/>
        <end position="63"/>
    </location>
</feature>
<feature type="transmembrane region" description="Helical" evidence="5">
    <location>
        <begin position="138"/>
        <end position="157"/>
    </location>
</feature>
<dbReference type="PANTHER" id="PTHR23514:SF13">
    <property type="entry name" value="INNER MEMBRANE PROTEIN YBJJ"/>
    <property type="match status" value="1"/>
</dbReference>
<feature type="transmembrane region" description="Helical" evidence="5">
    <location>
        <begin position="209"/>
        <end position="227"/>
    </location>
</feature>
<comment type="subcellular location">
    <subcellularLocation>
        <location evidence="1">Cell membrane</location>
        <topology evidence="1">Multi-pass membrane protein</topology>
    </subcellularLocation>
</comment>
<feature type="transmembrane region" description="Helical" evidence="5">
    <location>
        <begin position="365"/>
        <end position="383"/>
    </location>
</feature>
<dbReference type="Proteomes" id="UP000325787">
    <property type="component" value="Chromosome"/>
</dbReference>
<dbReference type="RefSeq" id="WP_033433096.1">
    <property type="nucleotide sequence ID" value="NZ_CP034550.1"/>
</dbReference>
<dbReference type="Gene3D" id="1.20.1250.20">
    <property type="entry name" value="MFS general substrate transporter like domains"/>
    <property type="match status" value="2"/>
</dbReference>
<feature type="transmembrane region" description="Helical" evidence="5">
    <location>
        <begin position="303"/>
        <end position="325"/>
    </location>
</feature>
<dbReference type="PANTHER" id="PTHR23514">
    <property type="entry name" value="BYPASS OF STOP CODON PROTEIN 6"/>
    <property type="match status" value="1"/>
</dbReference>
<dbReference type="InterPro" id="IPR011701">
    <property type="entry name" value="MFS"/>
</dbReference>
<feature type="transmembrane region" description="Helical" evidence="5">
    <location>
        <begin position="75"/>
        <end position="93"/>
    </location>
</feature>
<name>A0A5Q0GZA1_SACSY</name>
<dbReference type="SUPFAM" id="SSF103473">
    <property type="entry name" value="MFS general substrate transporter"/>
    <property type="match status" value="1"/>
</dbReference>
<dbReference type="GO" id="GO:0022857">
    <property type="term" value="F:transmembrane transporter activity"/>
    <property type="evidence" value="ECO:0007669"/>
    <property type="project" value="InterPro"/>
</dbReference>
<keyword evidence="8" id="KW-1185">Reference proteome</keyword>
<dbReference type="InterPro" id="IPR051788">
    <property type="entry name" value="MFS_Transporter"/>
</dbReference>
<dbReference type="CDD" id="cd17393">
    <property type="entry name" value="MFS_MosC_like"/>
    <property type="match status" value="1"/>
</dbReference>
<keyword evidence="3 5" id="KW-1133">Transmembrane helix</keyword>
<accession>A0A5Q0GZA1</accession>
<feature type="domain" description="Major facilitator superfamily (MFS) profile" evidence="6">
    <location>
        <begin position="9"/>
        <end position="387"/>
    </location>
</feature>
<gene>
    <name evidence="7" type="ORF">EKG83_19710</name>
</gene>
<dbReference type="InterPro" id="IPR036259">
    <property type="entry name" value="MFS_trans_sf"/>
</dbReference>
<protein>
    <submittedName>
        <fullName evidence="7">MFS transporter</fullName>
    </submittedName>
</protein>
<dbReference type="OrthoDB" id="151222at2"/>
<organism evidence="7 8">
    <name type="scientific">Saccharothrix syringae</name>
    <name type="common">Nocardiopsis syringae</name>
    <dbReference type="NCBI Taxonomy" id="103733"/>
    <lineage>
        <taxon>Bacteria</taxon>
        <taxon>Bacillati</taxon>
        <taxon>Actinomycetota</taxon>
        <taxon>Actinomycetes</taxon>
        <taxon>Pseudonocardiales</taxon>
        <taxon>Pseudonocardiaceae</taxon>
        <taxon>Saccharothrix</taxon>
    </lineage>
</organism>
<evidence type="ECO:0000256" key="2">
    <source>
        <dbReference type="ARBA" id="ARBA00022692"/>
    </source>
</evidence>
<dbReference type="EMBL" id="CP034550">
    <property type="protein sequence ID" value="QFZ19366.1"/>
    <property type="molecule type" value="Genomic_DNA"/>
</dbReference>
<keyword evidence="2 5" id="KW-0812">Transmembrane</keyword>
<feature type="transmembrane region" description="Helical" evidence="5">
    <location>
        <begin position="163"/>
        <end position="184"/>
    </location>
</feature>
<evidence type="ECO:0000256" key="1">
    <source>
        <dbReference type="ARBA" id="ARBA00004651"/>
    </source>
</evidence>
<evidence type="ECO:0000256" key="4">
    <source>
        <dbReference type="ARBA" id="ARBA00023136"/>
    </source>
</evidence>
<dbReference type="Pfam" id="PF07690">
    <property type="entry name" value="MFS_1"/>
    <property type="match status" value="1"/>
</dbReference>
<evidence type="ECO:0000256" key="5">
    <source>
        <dbReference type="SAM" id="Phobius"/>
    </source>
</evidence>
<evidence type="ECO:0000313" key="7">
    <source>
        <dbReference type="EMBL" id="QFZ19366.1"/>
    </source>
</evidence>
<dbReference type="GO" id="GO:0005886">
    <property type="term" value="C:plasma membrane"/>
    <property type="evidence" value="ECO:0007669"/>
    <property type="project" value="UniProtKB-SubCell"/>
</dbReference>
<evidence type="ECO:0000313" key="8">
    <source>
        <dbReference type="Proteomes" id="UP000325787"/>
    </source>
</evidence>
<dbReference type="AlphaFoldDB" id="A0A5Q0GZA1"/>
<feature type="transmembrane region" description="Helical" evidence="5">
    <location>
        <begin position="99"/>
        <end position="117"/>
    </location>
</feature>